<evidence type="ECO:0000313" key="2">
    <source>
        <dbReference type="Proteomes" id="UP001501319"/>
    </source>
</evidence>
<comment type="caution">
    <text evidence="1">The sequence shown here is derived from an EMBL/GenBank/DDBJ whole genome shotgun (WGS) entry which is preliminary data.</text>
</comment>
<keyword evidence="2" id="KW-1185">Reference proteome</keyword>
<name>A0ABP4QVF3_9ACTN</name>
<evidence type="ECO:0000313" key="1">
    <source>
        <dbReference type="EMBL" id="GAA1622659.1"/>
    </source>
</evidence>
<gene>
    <name evidence="1" type="ORF">GCM10009744_07440</name>
</gene>
<sequence length="126" mass="13516">MTERIDFGSNTPWGGVNQTELQLIAQQASVGPGYIRIWLLAMSKANRIGHAEFRPGALRDFLGSVNTATGEFFPADKAVVSRTIKRAKDAGLLAPESQARCLVLSSRLFQKAGIGSVSCRTHGIAS</sequence>
<reference evidence="2" key="1">
    <citation type="journal article" date="2019" name="Int. J. Syst. Evol. Microbiol.">
        <title>The Global Catalogue of Microorganisms (GCM) 10K type strain sequencing project: providing services to taxonomists for standard genome sequencing and annotation.</title>
        <authorList>
            <consortium name="The Broad Institute Genomics Platform"/>
            <consortium name="The Broad Institute Genome Sequencing Center for Infectious Disease"/>
            <person name="Wu L."/>
            <person name="Ma J."/>
        </authorList>
    </citation>
    <scope>NUCLEOTIDE SEQUENCE [LARGE SCALE GENOMIC DNA]</scope>
    <source>
        <strain evidence="2">JCM 14306</strain>
    </source>
</reference>
<protein>
    <submittedName>
        <fullName evidence="1">Uncharacterized protein</fullName>
    </submittedName>
</protein>
<dbReference type="EMBL" id="BAAANE010000002">
    <property type="protein sequence ID" value="GAA1622659.1"/>
    <property type="molecule type" value="Genomic_DNA"/>
</dbReference>
<dbReference type="Proteomes" id="UP001501319">
    <property type="component" value="Unassembled WGS sequence"/>
</dbReference>
<accession>A0ABP4QVF3</accession>
<proteinExistence type="predicted"/>
<organism evidence="1 2">
    <name type="scientific">Kribbella alba</name>
    <dbReference type="NCBI Taxonomy" id="190197"/>
    <lineage>
        <taxon>Bacteria</taxon>
        <taxon>Bacillati</taxon>
        <taxon>Actinomycetota</taxon>
        <taxon>Actinomycetes</taxon>
        <taxon>Propionibacteriales</taxon>
        <taxon>Kribbellaceae</taxon>
        <taxon>Kribbella</taxon>
    </lineage>
</organism>